<evidence type="ECO:0000313" key="10">
    <source>
        <dbReference type="Proteomes" id="UP000177177"/>
    </source>
</evidence>
<keyword evidence="5 7" id="KW-0648">Protein biosynthesis</keyword>
<dbReference type="InterPro" id="IPR023631">
    <property type="entry name" value="Amidase_dom"/>
</dbReference>
<evidence type="ECO:0000256" key="7">
    <source>
        <dbReference type="HAMAP-Rule" id="MF_00120"/>
    </source>
</evidence>
<dbReference type="Gene3D" id="3.90.1300.10">
    <property type="entry name" value="Amidase signature (AS) domain"/>
    <property type="match status" value="1"/>
</dbReference>
<comment type="function">
    <text evidence="7">Allows the formation of correctly charged Gln-tRNA(Gln) through the transamidation of misacylated Glu-tRNA(Gln) in organisms which lack glutaminyl-tRNA synthetase. The reaction takes place in the presence of glutamine and ATP through an activated gamma-phospho-Glu-tRNA(Gln).</text>
</comment>
<dbReference type="GO" id="GO:0030956">
    <property type="term" value="C:glutamyl-tRNA(Gln) amidotransferase complex"/>
    <property type="evidence" value="ECO:0007669"/>
    <property type="project" value="InterPro"/>
</dbReference>
<dbReference type="InterPro" id="IPR036928">
    <property type="entry name" value="AS_sf"/>
</dbReference>
<dbReference type="GO" id="GO:0005524">
    <property type="term" value="F:ATP binding"/>
    <property type="evidence" value="ECO:0007669"/>
    <property type="project" value="UniProtKB-KW"/>
</dbReference>
<dbReference type="InterPro" id="IPR000120">
    <property type="entry name" value="Amidase"/>
</dbReference>
<comment type="subunit">
    <text evidence="7">Heterotrimer of A, B and C subunits.</text>
</comment>
<dbReference type="InterPro" id="IPR020556">
    <property type="entry name" value="Amidase_CS"/>
</dbReference>
<keyword evidence="2 7" id="KW-0436">Ligase</keyword>
<evidence type="ECO:0000256" key="5">
    <source>
        <dbReference type="ARBA" id="ARBA00022917"/>
    </source>
</evidence>
<reference evidence="9 10" key="1">
    <citation type="journal article" date="2016" name="Nat. Commun.">
        <title>Thousands of microbial genomes shed light on interconnected biogeochemical processes in an aquifer system.</title>
        <authorList>
            <person name="Anantharaman K."/>
            <person name="Brown C.T."/>
            <person name="Hug L.A."/>
            <person name="Sharon I."/>
            <person name="Castelle C.J."/>
            <person name="Probst A.J."/>
            <person name="Thomas B.C."/>
            <person name="Singh A."/>
            <person name="Wilkins M.J."/>
            <person name="Karaoz U."/>
            <person name="Brodie E.L."/>
            <person name="Williams K.H."/>
            <person name="Hubbard S.S."/>
            <person name="Banfield J.F."/>
        </authorList>
    </citation>
    <scope>NUCLEOTIDE SEQUENCE [LARGE SCALE GENOMIC DNA]</scope>
</reference>
<feature type="active site" description="Charge relay system" evidence="7">
    <location>
        <position position="158"/>
    </location>
</feature>
<feature type="active site" description="Acyl-ester intermediate" evidence="7">
    <location>
        <position position="182"/>
    </location>
</feature>
<dbReference type="SUPFAM" id="SSF75304">
    <property type="entry name" value="Amidase signature (AS) enzymes"/>
    <property type="match status" value="1"/>
</dbReference>
<gene>
    <name evidence="7" type="primary">gatA</name>
    <name evidence="9" type="ORF">A3C92_02665</name>
</gene>
<dbReference type="HAMAP" id="MF_00120">
    <property type="entry name" value="GatA"/>
    <property type="match status" value="1"/>
</dbReference>
<feature type="domain" description="Amidase" evidence="8">
    <location>
        <begin position="24"/>
        <end position="466"/>
    </location>
</feature>
<dbReference type="Pfam" id="PF01425">
    <property type="entry name" value="Amidase"/>
    <property type="match status" value="1"/>
</dbReference>
<evidence type="ECO:0000256" key="1">
    <source>
        <dbReference type="ARBA" id="ARBA00008069"/>
    </source>
</evidence>
<dbReference type="AlphaFoldDB" id="A0A1G2KW60"/>
<dbReference type="GO" id="GO:0050567">
    <property type="term" value="F:glutaminyl-tRNA synthase (glutamine-hydrolyzing) activity"/>
    <property type="evidence" value="ECO:0007669"/>
    <property type="project" value="UniProtKB-UniRule"/>
</dbReference>
<evidence type="ECO:0000256" key="6">
    <source>
        <dbReference type="ARBA" id="ARBA00047407"/>
    </source>
</evidence>
<dbReference type="NCBIfam" id="TIGR00132">
    <property type="entry name" value="gatA"/>
    <property type="match status" value="1"/>
</dbReference>
<dbReference type="EMBL" id="MHQN01000032">
    <property type="protein sequence ID" value="OHA02701.1"/>
    <property type="molecule type" value="Genomic_DNA"/>
</dbReference>
<evidence type="ECO:0000256" key="2">
    <source>
        <dbReference type="ARBA" id="ARBA00022598"/>
    </source>
</evidence>
<feature type="active site" description="Charge relay system" evidence="7">
    <location>
        <position position="83"/>
    </location>
</feature>
<dbReference type="PANTHER" id="PTHR11895:SF151">
    <property type="entry name" value="GLUTAMYL-TRNA(GLN) AMIDOTRANSFERASE SUBUNIT A"/>
    <property type="match status" value="1"/>
</dbReference>
<protein>
    <recommendedName>
        <fullName evidence="7">Glutamyl-tRNA(Gln) amidotransferase subunit A</fullName>
        <shortName evidence="7">Glu-ADT subunit A</shortName>
        <ecNumber evidence="7">6.3.5.7</ecNumber>
    </recommendedName>
</protein>
<dbReference type="InterPro" id="IPR004412">
    <property type="entry name" value="GatA"/>
</dbReference>
<comment type="caution">
    <text evidence="9">The sequence shown here is derived from an EMBL/GenBank/DDBJ whole genome shotgun (WGS) entry which is preliminary data.</text>
</comment>
<comment type="similarity">
    <text evidence="1 7">Belongs to the amidase family. GatA subfamily.</text>
</comment>
<evidence type="ECO:0000313" key="9">
    <source>
        <dbReference type="EMBL" id="OHA02701.1"/>
    </source>
</evidence>
<dbReference type="Proteomes" id="UP000177177">
    <property type="component" value="Unassembled WGS sequence"/>
</dbReference>
<name>A0A1G2KW60_9BACT</name>
<evidence type="ECO:0000256" key="4">
    <source>
        <dbReference type="ARBA" id="ARBA00022840"/>
    </source>
</evidence>
<dbReference type="PROSITE" id="PS00571">
    <property type="entry name" value="AMIDASES"/>
    <property type="match status" value="1"/>
</dbReference>
<dbReference type="GO" id="GO:0006412">
    <property type="term" value="P:translation"/>
    <property type="evidence" value="ECO:0007669"/>
    <property type="project" value="UniProtKB-UniRule"/>
</dbReference>
<comment type="catalytic activity">
    <reaction evidence="6 7">
        <text>L-glutamyl-tRNA(Gln) + L-glutamine + ATP + H2O = L-glutaminyl-tRNA(Gln) + L-glutamate + ADP + phosphate + H(+)</text>
        <dbReference type="Rhea" id="RHEA:17521"/>
        <dbReference type="Rhea" id="RHEA-COMP:9681"/>
        <dbReference type="Rhea" id="RHEA-COMP:9684"/>
        <dbReference type="ChEBI" id="CHEBI:15377"/>
        <dbReference type="ChEBI" id="CHEBI:15378"/>
        <dbReference type="ChEBI" id="CHEBI:29985"/>
        <dbReference type="ChEBI" id="CHEBI:30616"/>
        <dbReference type="ChEBI" id="CHEBI:43474"/>
        <dbReference type="ChEBI" id="CHEBI:58359"/>
        <dbReference type="ChEBI" id="CHEBI:78520"/>
        <dbReference type="ChEBI" id="CHEBI:78521"/>
        <dbReference type="ChEBI" id="CHEBI:456216"/>
        <dbReference type="EC" id="6.3.5.7"/>
    </reaction>
</comment>
<organism evidence="9 10">
    <name type="scientific">Candidatus Sungbacteria bacterium RIFCSPHIGHO2_02_FULL_53_17</name>
    <dbReference type="NCBI Taxonomy" id="1802275"/>
    <lineage>
        <taxon>Bacteria</taxon>
        <taxon>Candidatus Sungiibacteriota</taxon>
    </lineage>
</organism>
<evidence type="ECO:0000259" key="8">
    <source>
        <dbReference type="Pfam" id="PF01425"/>
    </source>
</evidence>
<sequence>MDITALTLSAAAQGIRERAFSISDLVGAYLDAIAEKDGAIHAYLDVFEDAREAALEADKKIAAAHPLDIETLPPLFGMPIAVKDNILVEGKQATAGSKILEHYTASYDATAIRKLKEQGAIVLGKTNMDDSAMGSSTEYSAFGPTKNPHDLTRVPGGSSGGSAAAVAAGMAIASLGSDTGGSIRQPAAFCGVVGMKPTYGAISRHGLIAMASSMDVIGPLAKTITDAEMLFSAIAGPDAFDATASPVKHSMFDKDMKRLRIGIPKEYFGAGLDAEVEKAVRGTIQKAEKAGAQVEEITLPHAHLALPAYYIIVPSEVSANLARLDGQRYGHHAAYADTLYDVYARSRDEGFGIEVKRRIMLGAYALSAGYYDAYYLKAQKVRRLIADDFIKVFERVDIIAGPTTPAPAFPLGSRSNSPLEMYLADIYTVAVNLAGLPALSMPAGTSATGLPIGLQLIAPRHADKKLFDIAKRIESLV</sequence>
<keyword evidence="4 7" id="KW-0067">ATP-binding</keyword>
<dbReference type="EC" id="6.3.5.7" evidence="7"/>
<dbReference type="PANTHER" id="PTHR11895">
    <property type="entry name" value="TRANSAMIDASE"/>
    <property type="match status" value="1"/>
</dbReference>
<accession>A0A1G2KW60</accession>
<proteinExistence type="inferred from homology"/>
<keyword evidence="3 7" id="KW-0547">Nucleotide-binding</keyword>
<evidence type="ECO:0000256" key="3">
    <source>
        <dbReference type="ARBA" id="ARBA00022741"/>
    </source>
</evidence>